<reference evidence="3" key="1">
    <citation type="journal article" date="2019" name="Int. J. Syst. Evol. Microbiol.">
        <title>The Global Catalogue of Microorganisms (GCM) 10K type strain sequencing project: providing services to taxonomists for standard genome sequencing and annotation.</title>
        <authorList>
            <consortium name="The Broad Institute Genomics Platform"/>
            <consortium name="The Broad Institute Genome Sequencing Center for Infectious Disease"/>
            <person name="Wu L."/>
            <person name="Ma J."/>
        </authorList>
    </citation>
    <scope>NUCLEOTIDE SEQUENCE [LARGE SCALE GENOMIC DNA]</scope>
    <source>
        <strain evidence="3">KCTC 23314</strain>
    </source>
</reference>
<dbReference type="EMBL" id="BMYK01000007">
    <property type="protein sequence ID" value="GHC83799.1"/>
    <property type="molecule type" value="Genomic_DNA"/>
</dbReference>
<name>A0ABQ3G2T5_9BURK</name>
<gene>
    <name evidence="2" type="ORF">GCM10007320_27690</name>
</gene>
<dbReference type="Proteomes" id="UP000626210">
    <property type="component" value="Unassembled WGS sequence"/>
</dbReference>
<proteinExistence type="predicted"/>
<evidence type="ECO:0000313" key="2">
    <source>
        <dbReference type="EMBL" id="GHC83799.1"/>
    </source>
</evidence>
<dbReference type="InterPro" id="IPR035093">
    <property type="entry name" value="RelE/ParE_toxin_dom_sf"/>
</dbReference>
<dbReference type="Pfam" id="PF05016">
    <property type="entry name" value="ParE_toxin"/>
    <property type="match status" value="1"/>
</dbReference>
<evidence type="ECO:0000313" key="3">
    <source>
        <dbReference type="Proteomes" id="UP000626210"/>
    </source>
</evidence>
<dbReference type="Gene3D" id="3.30.2310.20">
    <property type="entry name" value="RelE-like"/>
    <property type="match status" value="1"/>
</dbReference>
<keyword evidence="3" id="KW-1185">Reference proteome</keyword>
<protein>
    <submittedName>
        <fullName evidence="2">Plasmid stabilization protein</fullName>
    </submittedName>
</protein>
<keyword evidence="1" id="KW-1277">Toxin-antitoxin system</keyword>
<dbReference type="InterPro" id="IPR007712">
    <property type="entry name" value="RelE/ParE_toxin"/>
</dbReference>
<comment type="caution">
    <text evidence="2">The sequence shown here is derived from an EMBL/GenBank/DDBJ whole genome shotgun (WGS) entry which is preliminary data.</text>
</comment>
<dbReference type="RefSeq" id="WP_189687538.1">
    <property type="nucleotide sequence ID" value="NZ_BMYK01000007.1"/>
</dbReference>
<sequence length="108" mass="12285">MISPGGFAVRYTDAARDDLLRLFDFLLERAQTADDFDLAQRAIDAVVEAVERQLGRTPFIFRKAGSSPFLRELIIPFGHAGYVVLYEVRDASTVDILAVRHQREDDYH</sequence>
<evidence type="ECO:0000256" key="1">
    <source>
        <dbReference type="ARBA" id="ARBA00022649"/>
    </source>
</evidence>
<accession>A0ABQ3G2T5</accession>
<organism evidence="2 3">
    <name type="scientific">Pseudorhodoferax aquiterrae</name>
    <dbReference type="NCBI Taxonomy" id="747304"/>
    <lineage>
        <taxon>Bacteria</taxon>
        <taxon>Pseudomonadati</taxon>
        <taxon>Pseudomonadota</taxon>
        <taxon>Betaproteobacteria</taxon>
        <taxon>Burkholderiales</taxon>
        <taxon>Comamonadaceae</taxon>
    </lineage>
</organism>